<dbReference type="Pfam" id="PF24681">
    <property type="entry name" value="Kelch_KLHDC2_KLHL20_DRC7"/>
    <property type="match status" value="1"/>
</dbReference>
<name>A0A034VJD1_BACDO</name>
<dbReference type="Gene3D" id="2.120.10.80">
    <property type="entry name" value="Kelch-type beta propeller"/>
    <property type="match status" value="2"/>
</dbReference>
<sequence length="564" mass="64492">MRIRRFAALALLNLLNNLLHVWNLIAVLERNFISILRSIPFSTLFFVAMDGEGDEQRDHMEHVPGEPMDEDDEEPVMGLGYDVDDDDDEDVDEENDDDDASDMSSDTDSDYFVEMDSDDASDNYIPGYGGDSSTNSESESEVGSSTFSNQRIRMPNKPIYTFKPQRLMKCNYKKHCAPRDYPFARSGHRVVASESHLYTLGGYNPSNSNAAIHGSGMLFQELWRFNLATKRWVLLHNPSTNRNMPGELASNALIISNNLLISYGGTGYPFGESCSNDCYIYQTQVDKPSVMRIEATGDAPTPQYGPGIVLHEHYLYTIGGTTGYDYSCDVHRLNLRTRVWECVYICRPYIREDPEGRYRHEVVYDGQYIYVLGGGTSNLVYDLERIPAFNLKTNRWEYFDTLPDRSSQPNQQGSRPASGYPKPRKCFSCVQHTTSNGDVEAFITGGLQSDQVYFADIWKLNFTTKQWTLIQTAALPKPLYFHAAAHSQNGCMYIFGGIEYDIKRIRRCNDLYKMWMTIPKLSEICWEAVLHYRPNLKAYGHTQLLKMGIPLRFAHRLWYSTKTK</sequence>
<reference evidence="5" key="1">
    <citation type="journal article" date="2014" name="BMC Genomics">
        <title>Characterizing the developmental transcriptome of the oriental fruit fly, Bactrocera dorsalis (Diptera: Tephritidae) through comparative genomic analysis with Drosophila melanogaster utilizing modENCODE datasets.</title>
        <authorList>
            <person name="Geib S.M."/>
            <person name="Calla B."/>
            <person name="Hall B."/>
            <person name="Hou S."/>
            <person name="Manoukis N.C."/>
        </authorList>
    </citation>
    <scope>NUCLEOTIDE SEQUENCE</scope>
    <source>
        <strain evidence="5">Punador</strain>
    </source>
</reference>
<dbReference type="GO" id="GO:0032874">
    <property type="term" value="P:positive regulation of stress-activated MAPK cascade"/>
    <property type="evidence" value="ECO:0007669"/>
    <property type="project" value="TreeGrafter"/>
</dbReference>
<dbReference type="SUPFAM" id="SSF50965">
    <property type="entry name" value="Galactose oxidase, central domain"/>
    <property type="match status" value="1"/>
</dbReference>
<dbReference type="FunFam" id="2.120.10.80:FF:000162">
    <property type="entry name" value="Kelch domain-containing protein 10 homolog"/>
    <property type="match status" value="1"/>
</dbReference>
<feature type="region of interest" description="Disordered" evidence="3">
    <location>
        <begin position="55"/>
        <end position="150"/>
    </location>
</feature>
<accession>A0A034VJD1</accession>
<evidence type="ECO:0000256" key="1">
    <source>
        <dbReference type="ARBA" id="ARBA00022441"/>
    </source>
</evidence>
<dbReference type="PANTHER" id="PTHR46428">
    <property type="entry name" value="KELCH DOMAIN-CONTAINING PROTEIN 10"/>
    <property type="match status" value="1"/>
</dbReference>
<feature type="chain" id="PRO_5001561765" evidence="4">
    <location>
        <begin position="22"/>
        <end position="564"/>
    </location>
</feature>
<gene>
    <name evidence="5" type="primary">KLD10</name>
</gene>
<feature type="region of interest" description="Disordered" evidence="3">
    <location>
        <begin position="402"/>
        <end position="421"/>
    </location>
</feature>
<feature type="compositionally biased region" description="Polar residues" evidence="3">
    <location>
        <begin position="404"/>
        <end position="415"/>
    </location>
</feature>
<proteinExistence type="predicted"/>
<feature type="signal peptide" evidence="4">
    <location>
        <begin position="1"/>
        <end position="21"/>
    </location>
</feature>
<evidence type="ECO:0000256" key="4">
    <source>
        <dbReference type="SAM" id="SignalP"/>
    </source>
</evidence>
<dbReference type="PANTHER" id="PTHR46428:SF1">
    <property type="entry name" value="KELCH DOMAIN-CONTAINING PROTEIN 10"/>
    <property type="match status" value="1"/>
</dbReference>
<keyword evidence="2" id="KW-0677">Repeat</keyword>
<evidence type="ECO:0000256" key="3">
    <source>
        <dbReference type="SAM" id="MobiDB-lite"/>
    </source>
</evidence>
<dbReference type="AlphaFoldDB" id="A0A034VJD1"/>
<dbReference type="FunFam" id="2.120.10.80:FF:000156">
    <property type="entry name" value="Kelch domain-containing protein 10 homolog"/>
    <property type="match status" value="1"/>
</dbReference>
<dbReference type="InterPro" id="IPR052125">
    <property type="entry name" value="KLHDC10"/>
</dbReference>
<keyword evidence="4" id="KW-0732">Signal</keyword>
<feature type="compositionally biased region" description="Polar residues" evidence="3">
    <location>
        <begin position="131"/>
        <end position="150"/>
    </location>
</feature>
<dbReference type="EMBL" id="GAKP01015546">
    <property type="protein sequence ID" value="JAC43406.1"/>
    <property type="molecule type" value="Transcribed_RNA"/>
</dbReference>
<feature type="compositionally biased region" description="Acidic residues" evidence="3">
    <location>
        <begin position="82"/>
        <end position="121"/>
    </location>
</feature>
<dbReference type="SUPFAM" id="SSF117281">
    <property type="entry name" value="Kelch motif"/>
    <property type="match status" value="1"/>
</dbReference>
<dbReference type="OrthoDB" id="7676067at2759"/>
<evidence type="ECO:0000256" key="2">
    <source>
        <dbReference type="ARBA" id="ARBA00022737"/>
    </source>
</evidence>
<evidence type="ECO:0000313" key="5">
    <source>
        <dbReference type="EMBL" id="JAC43406.1"/>
    </source>
</evidence>
<dbReference type="InterPro" id="IPR015915">
    <property type="entry name" value="Kelch-typ_b-propeller"/>
</dbReference>
<protein>
    <submittedName>
        <fullName evidence="5">Kelch domain-containing protein 10</fullName>
    </submittedName>
</protein>
<organism evidence="5">
    <name type="scientific">Bactrocera dorsalis</name>
    <name type="common">Oriental fruit fly</name>
    <name type="synonym">Dacus dorsalis</name>
    <dbReference type="NCBI Taxonomy" id="27457"/>
    <lineage>
        <taxon>Eukaryota</taxon>
        <taxon>Metazoa</taxon>
        <taxon>Ecdysozoa</taxon>
        <taxon>Arthropoda</taxon>
        <taxon>Hexapoda</taxon>
        <taxon>Insecta</taxon>
        <taxon>Pterygota</taxon>
        <taxon>Neoptera</taxon>
        <taxon>Endopterygota</taxon>
        <taxon>Diptera</taxon>
        <taxon>Brachycera</taxon>
        <taxon>Muscomorpha</taxon>
        <taxon>Tephritoidea</taxon>
        <taxon>Tephritidae</taxon>
        <taxon>Bactrocera</taxon>
        <taxon>Bactrocera</taxon>
    </lineage>
</organism>
<keyword evidence="1" id="KW-0880">Kelch repeat</keyword>
<feature type="compositionally biased region" description="Basic and acidic residues" evidence="3">
    <location>
        <begin position="55"/>
        <end position="64"/>
    </location>
</feature>
<dbReference type="InterPro" id="IPR011043">
    <property type="entry name" value="Gal_Oxase/kelch_b-propeller"/>
</dbReference>